<name>A0A0H2R4D4_9AGAM</name>
<dbReference type="PANTHER" id="PTHR48182:SF3">
    <property type="entry name" value="DUF676 DOMAIN-CONTAINING PROTEIN"/>
    <property type="match status" value="1"/>
</dbReference>
<dbReference type="PANTHER" id="PTHR48182">
    <property type="entry name" value="PROTEIN SERAC1"/>
    <property type="match status" value="1"/>
</dbReference>
<dbReference type="InParanoid" id="A0A0H2R4D4"/>
<organism evidence="3 4">
    <name type="scientific">Schizopora paradoxa</name>
    <dbReference type="NCBI Taxonomy" id="27342"/>
    <lineage>
        <taxon>Eukaryota</taxon>
        <taxon>Fungi</taxon>
        <taxon>Dikarya</taxon>
        <taxon>Basidiomycota</taxon>
        <taxon>Agaricomycotina</taxon>
        <taxon>Agaricomycetes</taxon>
        <taxon>Hymenochaetales</taxon>
        <taxon>Schizoporaceae</taxon>
        <taxon>Schizopora</taxon>
    </lineage>
</organism>
<dbReference type="InterPro" id="IPR029058">
    <property type="entry name" value="AB_hydrolase_fold"/>
</dbReference>
<dbReference type="SUPFAM" id="SSF53474">
    <property type="entry name" value="alpha/beta-Hydrolases"/>
    <property type="match status" value="1"/>
</dbReference>
<evidence type="ECO:0000256" key="1">
    <source>
        <dbReference type="ARBA" id="ARBA00007920"/>
    </source>
</evidence>
<dbReference type="Proteomes" id="UP000053477">
    <property type="component" value="Unassembled WGS sequence"/>
</dbReference>
<evidence type="ECO:0000259" key="2">
    <source>
        <dbReference type="Pfam" id="PF05057"/>
    </source>
</evidence>
<dbReference type="OrthoDB" id="3246270at2759"/>
<dbReference type="InterPro" id="IPR052374">
    <property type="entry name" value="SERAC1"/>
</dbReference>
<dbReference type="EMBL" id="KQ086191">
    <property type="protein sequence ID" value="KLO06640.1"/>
    <property type="molecule type" value="Genomic_DNA"/>
</dbReference>
<gene>
    <name evidence="3" type="ORF">SCHPADRAFT_895280</name>
</gene>
<protein>
    <recommendedName>
        <fullName evidence="2">DUF676 domain-containing protein</fullName>
    </recommendedName>
</protein>
<evidence type="ECO:0000313" key="4">
    <source>
        <dbReference type="Proteomes" id="UP000053477"/>
    </source>
</evidence>
<reference evidence="3 4" key="1">
    <citation type="submission" date="2015-04" db="EMBL/GenBank/DDBJ databases">
        <title>Complete genome sequence of Schizopora paradoxa KUC8140, a cosmopolitan wood degrader in East Asia.</title>
        <authorList>
            <consortium name="DOE Joint Genome Institute"/>
            <person name="Min B."/>
            <person name="Park H."/>
            <person name="Jang Y."/>
            <person name="Kim J.-J."/>
            <person name="Kim K.H."/>
            <person name="Pangilinan J."/>
            <person name="Lipzen A."/>
            <person name="Riley R."/>
            <person name="Grigoriev I.V."/>
            <person name="Spatafora J.W."/>
            <person name="Choi I.-G."/>
        </authorList>
    </citation>
    <scope>NUCLEOTIDE SEQUENCE [LARGE SCALE GENOMIC DNA]</scope>
    <source>
        <strain evidence="3 4">KUC8140</strain>
    </source>
</reference>
<keyword evidence="4" id="KW-1185">Reference proteome</keyword>
<dbReference type="InterPro" id="IPR035979">
    <property type="entry name" value="RBD_domain_sf"/>
</dbReference>
<comment type="similarity">
    <text evidence="1">Belongs to the putative lipase ROG1 family.</text>
</comment>
<dbReference type="GO" id="GO:0003676">
    <property type="term" value="F:nucleic acid binding"/>
    <property type="evidence" value="ECO:0007669"/>
    <property type="project" value="InterPro"/>
</dbReference>
<feature type="domain" description="DUF676" evidence="2">
    <location>
        <begin position="290"/>
        <end position="425"/>
    </location>
</feature>
<accession>A0A0H2R4D4</accession>
<dbReference type="Pfam" id="PF05057">
    <property type="entry name" value="DUF676"/>
    <property type="match status" value="1"/>
</dbReference>
<evidence type="ECO:0000313" key="3">
    <source>
        <dbReference type="EMBL" id="KLO06640.1"/>
    </source>
</evidence>
<dbReference type="AlphaFoldDB" id="A0A0H2R4D4"/>
<dbReference type="Gene3D" id="3.40.50.1820">
    <property type="entry name" value="alpha/beta hydrolase"/>
    <property type="match status" value="1"/>
</dbReference>
<sequence>MKGKLGIHQLWPFQAQKGSDRLSRHAGEGPPRVAHKIDVPPPAQRVKGNAIDSTRFTQEGQIAGKSIKTNTLFKQKLKATSISQQTPVAQSGRSCVSSPTFENNGTRLNHPLEQIDRISNTQPPRKDGEGRTAMDHLKHRRPVEPTVRVMSEPQVMPNIQHNQPISIHVDSNAVLKERERTENYETIGGHRTATARVSNIEMSTTEEDVATYFQGKGLSLADDTKISFVNTDADYKSATVSFFNEETLQRAISLPRVSRKLKSRTLNLDVGFEGFTVLAEGRNPEQVDIIALHGMNGHAFNSWEYRDDSGYSFMWLRDYLPEHIPNARVVVYGYNANLVSDVSTGRIRTYAETFLERLLTLRKRNSVLDRPLILMGHSLGGLIIKQALIIANTRADNRFNSILNSVCGVIFIGTPHRGLNGIDTTTFVANFMGVFSVDVRKDLIAEQHPNSMVLFDLTNDFRELIAAKDIAIATLYETKMTKYRDQNPVWIVDEQSAILSVAGERKASLNADHINLCKFEGAHEDSLVMTIQLIQEIFEDAMPAIGFRNVSILPSPPTGLEYCDIQLYPVFVFKKNTYCDLALHHDDNRHAITVLAYDNNGREIGRWGKEGIRSVRRIEYHEHEGQYRQIHFLDQGNEYVVFQMYELRCRK</sequence>
<dbReference type="SUPFAM" id="SSF54928">
    <property type="entry name" value="RNA-binding domain, RBD"/>
    <property type="match status" value="1"/>
</dbReference>
<proteinExistence type="inferred from homology"/>
<dbReference type="InterPro" id="IPR007751">
    <property type="entry name" value="DUF676_lipase-like"/>
</dbReference>